<gene>
    <name evidence="1" type="ORF">BP422_11750</name>
</gene>
<dbReference type="EMBL" id="CP018145">
    <property type="protein sequence ID" value="ASJ54160.1"/>
    <property type="molecule type" value="Genomic_DNA"/>
</dbReference>
<evidence type="ECO:0000313" key="1">
    <source>
        <dbReference type="EMBL" id="ASJ54160.1"/>
    </source>
</evidence>
<accession>A0A220MHS7</accession>
<dbReference type="KEGG" id="bfm:BP422_11750"/>
<dbReference type="Proteomes" id="UP000197781">
    <property type="component" value="Chromosome"/>
</dbReference>
<proteinExistence type="predicted"/>
<sequence>MVNPKFKQWLMLAAVIQETVPDVPTLLCPSCSSPNIGFEYIGDAEKRQGYFLIWCNDCLEGIHNSRIRIPEAANVIPFKGPDEQLSHIPNFTKITPV</sequence>
<name>A0A220MHS7_9BACL</name>
<protein>
    <submittedName>
        <fullName evidence="1">Uncharacterized protein</fullName>
    </submittedName>
</protein>
<dbReference type="RefSeq" id="WP_088907942.1">
    <property type="nucleotide sequence ID" value="NZ_CP018145.1"/>
</dbReference>
<organism evidence="1 2">
    <name type="scientific">Brevibacillus formosus</name>
    <dbReference type="NCBI Taxonomy" id="54913"/>
    <lineage>
        <taxon>Bacteria</taxon>
        <taxon>Bacillati</taxon>
        <taxon>Bacillota</taxon>
        <taxon>Bacilli</taxon>
        <taxon>Bacillales</taxon>
        <taxon>Paenibacillaceae</taxon>
        <taxon>Brevibacillus</taxon>
    </lineage>
</organism>
<dbReference type="AlphaFoldDB" id="A0A220MHS7"/>
<evidence type="ECO:0000313" key="2">
    <source>
        <dbReference type="Proteomes" id="UP000197781"/>
    </source>
</evidence>
<reference evidence="1 2" key="1">
    <citation type="submission" date="2016-11" db="EMBL/GenBank/DDBJ databases">
        <authorList>
            <person name="Jaros S."/>
            <person name="Januszkiewicz K."/>
            <person name="Wedrychowicz H."/>
        </authorList>
    </citation>
    <scope>NUCLEOTIDE SEQUENCE [LARGE SCALE GENOMIC DNA]</scope>
    <source>
        <strain evidence="1 2">NF2</strain>
    </source>
</reference>